<proteinExistence type="predicted"/>
<accession>R1GG05</accession>
<protein>
    <recommendedName>
        <fullName evidence="3">SUKH-4 immunity protein</fullName>
    </recommendedName>
</protein>
<dbReference type="OrthoDB" id="4541168at2"/>
<dbReference type="RefSeq" id="WP_003056541.1">
    <property type="nucleotide sequence ID" value="NZ_AOUO01000022.1"/>
</dbReference>
<dbReference type="eggNOG" id="ENOG50339B3">
    <property type="taxonomic scope" value="Bacteria"/>
</dbReference>
<gene>
    <name evidence="1" type="ORF">H480_02104</name>
</gene>
<evidence type="ECO:0000313" key="1">
    <source>
        <dbReference type="EMBL" id="EOD70217.1"/>
    </source>
</evidence>
<dbReference type="PATRIC" id="fig|1292037.4.peg.417"/>
<name>R1GG05_9PSEU</name>
<dbReference type="Proteomes" id="UP000014139">
    <property type="component" value="Unassembled WGS sequence"/>
</dbReference>
<reference evidence="1 2" key="1">
    <citation type="submission" date="2013-02" db="EMBL/GenBank/DDBJ databases">
        <title>Draft genome sequence of Amycolatopsis vancoresmycina strain DSM 44592T.</title>
        <authorList>
            <person name="Kumar S."/>
            <person name="Kaur N."/>
            <person name="Kaur C."/>
            <person name="Raghava G.P.S."/>
            <person name="Mayilraj S."/>
        </authorList>
    </citation>
    <scope>NUCLEOTIDE SEQUENCE [LARGE SCALE GENOMIC DNA]</scope>
    <source>
        <strain evidence="1 2">DSM 44592</strain>
    </source>
</reference>
<evidence type="ECO:0008006" key="3">
    <source>
        <dbReference type="Google" id="ProtNLM"/>
    </source>
</evidence>
<comment type="caution">
    <text evidence="1">The sequence shown here is derived from an EMBL/GenBank/DDBJ whole genome shotgun (WGS) entry which is preliminary data.</text>
</comment>
<evidence type="ECO:0000313" key="2">
    <source>
        <dbReference type="Proteomes" id="UP000014139"/>
    </source>
</evidence>
<dbReference type="AlphaFoldDB" id="R1GG05"/>
<sequence length="169" mass="18027">MLDRIRDNARATALLANVFDFDLTRQDPVERVHLASGGKLQVAAGDAAGGTFFVCDGGPVLYASSEGTAGIVAEDSTAAVRLVTGLPTWQDVVACAPDVDAMRAAFEASYAELREEEPELDRLRAEVAAELELDEVPVEELLASLSVCLTELSPGFVLLNEDGDEYEPL</sequence>
<organism evidence="1 2">
    <name type="scientific">Amycolatopsis vancoresmycina DSM 44592</name>
    <dbReference type="NCBI Taxonomy" id="1292037"/>
    <lineage>
        <taxon>Bacteria</taxon>
        <taxon>Bacillati</taxon>
        <taxon>Actinomycetota</taxon>
        <taxon>Actinomycetes</taxon>
        <taxon>Pseudonocardiales</taxon>
        <taxon>Pseudonocardiaceae</taxon>
        <taxon>Amycolatopsis</taxon>
    </lineage>
</organism>
<keyword evidence="2" id="KW-1185">Reference proteome</keyword>
<dbReference type="EMBL" id="AOUO01000022">
    <property type="protein sequence ID" value="EOD70217.1"/>
    <property type="molecule type" value="Genomic_DNA"/>
</dbReference>